<keyword evidence="3" id="KW-1185">Reference proteome</keyword>
<reference evidence="4" key="2">
    <citation type="journal article" date="2018" name="Algal Res.">
        <title>Characterization of plant carbon substrate utilization by Auxenochlorella protothecoides.</title>
        <authorList>
            <person name="Vogler B.W."/>
            <person name="Starkenburg S.R."/>
            <person name="Sudasinghe N."/>
            <person name="Schambach J.Y."/>
            <person name="Rollin J.A."/>
            <person name="Pattathil S."/>
            <person name="Barry A.N."/>
        </authorList>
    </citation>
    <scope>NUCLEOTIDE SEQUENCE [LARGE SCALE GENOMIC DNA]</scope>
    <source>
        <strain evidence="4">UTEX 25</strain>
    </source>
</reference>
<accession>A0A087SIM9</accession>
<dbReference type="EMBL" id="QOKY01000173">
    <property type="protein sequence ID" value="RMZ54623.1"/>
    <property type="molecule type" value="Genomic_DNA"/>
</dbReference>
<name>A0A087SIM9_AUXPR</name>
<reference evidence="2" key="4">
    <citation type="submission" date="2018-11" db="EMBL/GenBank/DDBJ databases">
        <title>Characterization of plant carbon substrate utilization by Auxenochlorella protothecoides.</title>
        <authorList>
            <person name="Vogler B.W."/>
            <person name="Starkenburg S.R."/>
            <person name="Sudasinghe N."/>
            <person name="Schambach J.Y."/>
            <person name="Rollin J.A."/>
            <person name="Pattathil S."/>
            <person name="Barry A.N."/>
        </authorList>
    </citation>
    <scope>NUCLEOTIDE SEQUENCE [LARGE SCALE GENOMIC DNA]</scope>
    <source>
        <strain evidence="2">UTEX 25</strain>
    </source>
</reference>
<evidence type="ECO:0000313" key="3">
    <source>
        <dbReference type="Proteomes" id="UP000028924"/>
    </source>
</evidence>
<dbReference type="RefSeq" id="XP_011398479.1">
    <property type="nucleotide sequence ID" value="XM_011400177.1"/>
</dbReference>
<dbReference type="KEGG" id="apro:F751_0610"/>
<organism evidence="1 3">
    <name type="scientific">Auxenochlorella protothecoides</name>
    <name type="common">Green microalga</name>
    <name type="synonym">Chlorella protothecoides</name>
    <dbReference type="NCBI Taxonomy" id="3075"/>
    <lineage>
        <taxon>Eukaryota</taxon>
        <taxon>Viridiplantae</taxon>
        <taxon>Chlorophyta</taxon>
        <taxon>core chlorophytes</taxon>
        <taxon>Trebouxiophyceae</taxon>
        <taxon>Chlorellales</taxon>
        <taxon>Chlorellaceae</taxon>
        <taxon>Auxenochlorella</taxon>
    </lineage>
</organism>
<dbReference type="GeneID" id="23612001"/>
<dbReference type="Proteomes" id="UP000279271">
    <property type="component" value="Unassembled WGS sequence"/>
</dbReference>
<sequence>MHDGPTEAPPAGVEYVTLEDAWAHTVSRLVPKLPDTVEYVTLSDACSLGMELATGAHSQSPLALRAARRLSRRVANKGSEAADAALDALRARLPWPQAVLTRRSALRWSLEWHGVRRLGQAGRQPLERDLSGHA</sequence>
<gene>
    <name evidence="2" type="ORF">APUTEX25_003001</name>
    <name evidence="1" type="ORF">F751_0610</name>
</gene>
<protein>
    <submittedName>
        <fullName evidence="1">Uncharacterized protein</fullName>
    </submittedName>
</protein>
<reference evidence="2" key="3">
    <citation type="submission" date="2018-10" db="EMBL/GenBank/DDBJ databases">
        <authorList>
            <person name="Hovde B."/>
            <person name="Zhang X."/>
        </authorList>
    </citation>
    <scope>NUCLEOTIDE SEQUENCE [LARGE SCALE GENOMIC DNA]</scope>
    <source>
        <strain evidence="2">UTEX 25</strain>
    </source>
</reference>
<proteinExistence type="predicted"/>
<dbReference type="EMBL" id="KL662119">
    <property type="protein sequence ID" value="KFM25583.1"/>
    <property type="molecule type" value="Genomic_DNA"/>
</dbReference>
<reference evidence="1 3" key="1">
    <citation type="journal article" date="2014" name="BMC Genomics">
        <title>Oil accumulation mechanisms of the oleaginous microalga Chlorella protothecoides revealed through its genome, transcriptomes, and proteomes.</title>
        <authorList>
            <person name="Gao C."/>
            <person name="Wang Y."/>
            <person name="Shen Y."/>
            <person name="Yan D."/>
            <person name="He X."/>
            <person name="Dai J."/>
            <person name="Wu Q."/>
        </authorList>
    </citation>
    <scope>NUCLEOTIDE SEQUENCE [LARGE SCALE GENOMIC DNA]</scope>
    <source>
        <strain evidence="1 3">0710</strain>
    </source>
</reference>
<evidence type="ECO:0000313" key="4">
    <source>
        <dbReference type="Proteomes" id="UP000279271"/>
    </source>
</evidence>
<dbReference type="Proteomes" id="UP000028924">
    <property type="component" value="Unassembled WGS sequence"/>
</dbReference>
<evidence type="ECO:0000313" key="1">
    <source>
        <dbReference type="EMBL" id="KFM25583.1"/>
    </source>
</evidence>
<dbReference type="AlphaFoldDB" id="A0A087SIM9"/>
<evidence type="ECO:0000313" key="2">
    <source>
        <dbReference type="EMBL" id="RMZ54623.1"/>
    </source>
</evidence>